<dbReference type="AlphaFoldDB" id="A0A089NRV0"/>
<name>A0A089NRV0_9HYPH</name>
<feature type="region of interest" description="Disordered" evidence="1">
    <location>
        <begin position="56"/>
        <end position="78"/>
    </location>
</feature>
<proteinExistence type="predicted"/>
<keyword evidence="3" id="KW-1185">Reference proteome</keyword>
<dbReference type="STRING" id="693986.MOC_1505"/>
<evidence type="ECO:0000313" key="2">
    <source>
        <dbReference type="EMBL" id="AIQ89260.1"/>
    </source>
</evidence>
<evidence type="ECO:0000256" key="1">
    <source>
        <dbReference type="SAM" id="MobiDB-lite"/>
    </source>
</evidence>
<dbReference type="Proteomes" id="UP000029492">
    <property type="component" value="Chromosome"/>
</dbReference>
<organism evidence="2 3">
    <name type="scientific">Methylobacterium oryzae CBMB20</name>
    <dbReference type="NCBI Taxonomy" id="693986"/>
    <lineage>
        <taxon>Bacteria</taxon>
        <taxon>Pseudomonadati</taxon>
        <taxon>Pseudomonadota</taxon>
        <taxon>Alphaproteobacteria</taxon>
        <taxon>Hyphomicrobiales</taxon>
        <taxon>Methylobacteriaceae</taxon>
        <taxon>Methylobacterium</taxon>
    </lineage>
</organism>
<sequence>MSGWVVKITKAGNFTAPKLYAVAEADPRRALYLVNKAADGAPPADRVETVGELSPDAVHNLGLGPEEIRDVTANPPAH</sequence>
<gene>
    <name evidence="2" type="ORF">MOC_1505</name>
</gene>
<accession>A0A089NRV0</accession>
<reference evidence="2 3" key="1">
    <citation type="journal article" date="2014" name="PLoS ONE">
        <title>Genome Information of Methylobacterium oryzae, a Plant-Probiotic Methylotroph in the Phyllosphere.</title>
        <authorList>
            <person name="Kwak M.J."/>
            <person name="Jeong H."/>
            <person name="Madhaiyan M."/>
            <person name="Lee Y."/>
            <person name="Sa T.M."/>
            <person name="Oh T.K."/>
            <person name="Kim J.F."/>
        </authorList>
    </citation>
    <scope>NUCLEOTIDE SEQUENCE [LARGE SCALE GENOMIC DNA]</scope>
    <source>
        <strain evidence="2 3">CBMB20</strain>
    </source>
</reference>
<dbReference type="EMBL" id="CP003811">
    <property type="protein sequence ID" value="AIQ89260.1"/>
    <property type="molecule type" value="Genomic_DNA"/>
</dbReference>
<dbReference type="RefSeq" id="WP_043354299.1">
    <property type="nucleotide sequence ID" value="NZ_CP003811.1"/>
</dbReference>
<evidence type="ECO:0000313" key="3">
    <source>
        <dbReference type="Proteomes" id="UP000029492"/>
    </source>
</evidence>
<protein>
    <submittedName>
        <fullName evidence="2">Protein of unassigned function</fullName>
    </submittedName>
</protein>
<dbReference type="KEGG" id="mor:MOC_1505"/>
<dbReference type="HOGENOM" id="CLU_2617962_0_0_5"/>
<dbReference type="GeneID" id="96606486"/>